<proteinExistence type="predicted"/>
<dbReference type="EMBL" id="HBUF01286130">
    <property type="protein sequence ID" value="CAG6688307.1"/>
    <property type="molecule type" value="Transcribed_RNA"/>
</dbReference>
<feature type="transmembrane region" description="Helical" evidence="1">
    <location>
        <begin position="60"/>
        <end position="80"/>
    </location>
</feature>
<accession>A0A8D8TI86</accession>
<name>A0A8D8TI86_9HEMI</name>
<dbReference type="AlphaFoldDB" id="A0A8D8TI86"/>
<keyword evidence="1" id="KW-1133">Transmembrane helix</keyword>
<dbReference type="EMBL" id="HBUF01286132">
    <property type="protein sequence ID" value="CAG6688313.1"/>
    <property type="molecule type" value="Transcribed_RNA"/>
</dbReference>
<sequence>MKDILYTSRIGGWVQREMKEADWPFAVSFVIQSQPFFDFRDDFGDGRIGFFNRRHLLRHFLLGHLIFLASGHGSLLLFNLSHCRNKRVQHYRIETGPLDNGVAIFDQTG</sequence>
<evidence type="ECO:0000313" key="2">
    <source>
        <dbReference type="EMBL" id="CAG6688313.1"/>
    </source>
</evidence>
<evidence type="ECO:0000256" key="1">
    <source>
        <dbReference type="SAM" id="Phobius"/>
    </source>
</evidence>
<reference evidence="2" key="1">
    <citation type="submission" date="2021-05" db="EMBL/GenBank/DDBJ databases">
        <authorList>
            <person name="Alioto T."/>
            <person name="Alioto T."/>
            <person name="Gomez Garrido J."/>
        </authorList>
    </citation>
    <scope>NUCLEOTIDE SEQUENCE</scope>
</reference>
<dbReference type="EMBL" id="HBUF01286131">
    <property type="protein sequence ID" value="CAG6688310.1"/>
    <property type="molecule type" value="Transcribed_RNA"/>
</dbReference>
<keyword evidence="1" id="KW-0812">Transmembrane</keyword>
<protein>
    <submittedName>
        <fullName evidence="2">Uncharacterized protein</fullName>
    </submittedName>
</protein>
<organism evidence="2">
    <name type="scientific">Cacopsylla melanoneura</name>
    <dbReference type="NCBI Taxonomy" id="428564"/>
    <lineage>
        <taxon>Eukaryota</taxon>
        <taxon>Metazoa</taxon>
        <taxon>Ecdysozoa</taxon>
        <taxon>Arthropoda</taxon>
        <taxon>Hexapoda</taxon>
        <taxon>Insecta</taxon>
        <taxon>Pterygota</taxon>
        <taxon>Neoptera</taxon>
        <taxon>Paraneoptera</taxon>
        <taxon>Hemiptera</taxon>
        <taxon>Sternorrhyncha</taxon>
        <taxon>Psylloidea</taxon>
        <taxon>Psyllidae</taxon>
        <taxon>Psyllinae</taxon>
        <taxon>Cacopsylla</taxon>
    </lineage>
</organism>
<keyword evidence="1" id="KW-0472">Membrane</keyword>